<dbReference type="GO" id="GO:0035438">
    <property type="term" value="F:cyclic-di-GMP binding"/>
    <property type="evidence" value="ECO:0007669"/>
    <property type="project" value="InterPro"/>
</dbReference>
<accession>A0A4R9GLE4</accession>
<dbReference type="Pfam" id="PF07614">
    <property type="entry name" value="DUF1577"/>
    <property type="match status" value="1"/>
</dbReference>
<dbReference type="AlphaFoldDB" id="A0A4R9GLE4"/>
<protein>
    <submittedName>
        <fullName evidence="2">PilZ domain-containing protein</fullName>
    </submittedName>
</protein>
<keyword evidence="3" id="KW-1185">Reference proteome</keyword>
<feature type="domain" description="PilZ" evidence="1">
    <location>
        <begin position="293"/>
        <end position="363"/>
    </location>
</feature>
<evidence type="ECO:0000313" key="3">
    <source>
        <dbReference type="Proteomes" id="UP000297855"/>
    </source>
</evidence>
<gene>
    <name evidence="2" type="ORF">EHO61_14495</name>
</gene>
<evidence type="ECO:0000313" key="2">
    <source>
        <dbReference type="EMBL" id="TGK15566.1"/>
    </source>
</evidence>
<sequence length="389" mass="45413">MDLKEQNSREINWIADPVQRFQLVKTYLLNHTVSIKKPPYFFEAIVAESFEKENLLLIHIPTGIKLVKGESISFFKTFAKYLQLDCVFEKEYEEYNYLFRLVNIGITETAREEDRIPVPSEVAFASNLVTYKFFPGDKKEKIPNIVAELFSKYQEKLREGNFPNLRIDKFGFVSNRKLEVVRKTQKILYIHDSSDPENFRSKDPSLIDFEKEIVSDIPSAIQTYNNENIKSEVVIPIVYSDDHCEPFPLGVISLHSSEKNISEEEMKELTSVANEITDVIRTWNTFRTTTSYKILDISKKGMCVRIQDKKLADLLPKFKTIELDILFKKQRPLPVSGEIRWWKKDEKGALILGLEFHKKPEKALETKRLEKNTDILTQQFKKIISKRVS</sequence>
<dbReference type="EMBL" id="RQEV01000015">
    <property type="protein sequence ID" value="TGK15566.1"/>
    <property type="molecule type" value="Genomic_DNA"/>
</dbReference>
<reference evidence="2" key="1">
    <citation type="journal article" date="2019" name="PLoS Negl. Trop. Dis.">
        <title>Revisiting the worldwide diversity of Leptospira species in the environment.</title>
        <authorList>
            <person name="Vincent A.T."/>
            <person name="Schiettekatte O."/>
            <person name="Bourhy P."/>
            <person name="Veyrier F.J."/>
            <person name="Picardeau M."/>
        </authorList>
    </citation>
    <scope>NUCLEOTIDE SEQUENCE [LARGE SCALE GENOMIC DNA]</scope>
    <source>
        <strain evidence="2">SCS5</strain>
    </source>
</reference>
<dbReference type="InterPro" id="IPR011471">
    <property type="entry name" value="DUF1577"/>
</dbReference>
<organism evidence="2 3">
    <name type="scientific">Leptospira fluminis</name>
    <dbReference type="NCBI Taxonomy" id="2484979"/>
    <lineage>
        <taxon>Bacteria</taxon>
        <taxon>Pseudomonadati</taxon>
        <taxon>Spirochaetota</taxon>
        <taxon>Spirochaetia</taxon>
        <taxon>Leptospirales</taxon>
        <taxon>Leptospiraceae</taxon>
        <taxon>Leptospira</taxon>
    </lineage>
</organism>
<dbReference type="Gene3D" id="2.40.10.220">
    <property type="entry name" value="predicted glycosyltransferase like domains"/>
    <property type="match status" value="1"/>
</dbReference>
<dbReference type="Pfam" id="PF07238">
    <property type="entry name" value="PilZ"/>
    <property type="match status" value="1"/>
</dbReference>
<evidence type="ECO:0000259" key="1">
    <source>
        <dbReference type="Pfam" id="PF07238"/>
    </source>
</evidence>
<dbReference type="InterPro" id="IPR009875">
    <property type="entry name" value="PilZ_domain"/>
</dbReference>
<comment type="caution">
    <text evidence="2">The sequence shown here is derived from an EMBL/GenBank/DDBJ whole genome shotgun (WGS) entry which is preliminary data.</text>
</comment>
<name>A0A4R9GLE4_9LEPT</name>
<dbReference type="OrthoDB" id="337669at2"/>
<dbReference type="Proteomes" id="UP000297855">
    <property type="component" value="Unassembled WGS sequence"/>
</dbReference>
<proteinExistence type="predicted"/>